<proteinExistence type="predicted"/>
<feature type="compositionally biased region" description="Basic residues" evidence="1">
    <location>
        <begin position="343"/>
        <end position="354"/>
    </location>
</feature>
<feature type="region of interest" description="Disordered" evidence="1">
    <location>
        <begin position="1"/>
        <end position="22"/>
    </location>
</feature>
<feature type="region of interest" description="Disordered" evidence="1">
    <location>
        <begin position="336"/>
        <end position="374"/>
    </location>
</feature>
<dbReference type="Proteomes" id="UP001342314">
    <property type="component" value="Unassembled WGS sequence"/>
</dbReference>
<evidence type="ECO:0000313" key="3">
    <source>
        <dbReference type="Proteomes" id="UP001342314"/>
    </source>
</evidence>
<comment type="caution">
    <text evidence="2">The sequence shown here is derived from an EMBL/GenBank/DDBJ whole genome shotgun (WGS) entry which is preliminary data.</text>
</comment>
<evidence type="ECO:0000313" key="2">
    <source>
        <dbReference type="EMBL" id="GJN94549.1"/>
    </source>
</evidence>
<sequence>MSLAEPRAAGSGAPSTPPPRTSVLRRFRNAALGSAERPARSDNVLYLLALSSHLAHPPLNELSPLERLVFCAPFLALLFPSLSAPSTGAKRALRLDAVKFVRQVLHPALNELGKPAQSVHDLAELSPHPISRLLLVLRSDLYPGDAPSAPTESANLEQAPTDDDGRSFVLAAVRGRLGPYINAQALARPAPAAVLCSLELARAVLTESGSLGGDGDGVEMHVAQQHFDMIKLAQREGNTGRPGGGVDVGSWIRAVHELHQALRWGDVVRGFDSPLRAPAEGPLALRALAAALPLSPAPITSGLWAPRANWDLQFSLVERTVFLALMPLDLQAQAQAGTAQPRRLSHHSRSRRSRPFTDSGPTTKTLAAQVHPSA</sequence>
<dbReference type="EMBL" id="BQKY01000017">
    <property type="protein sequence ID" value="GJN94549.1"/>
    <property type="molecule type" value="Genomic_DNA"/>
</dbReference>
<feature type="compositionally biased region" description="Low complexity" evidence="1">
    <location>
        <begin position="1"/>
        <end position="14"/>
    </location>
</feature>
<name>A0AAV5GZA8_9BASI</name>
<accession>A0AAV5GZA8</accession>
<dbReference type="AlphaFoldDB" id="A0AAV5GZA8"/>
<protein>
    <submittedName>
        <fullName evidence="2">Uncharacterized protein</fullName>
    </submittedName>
</protein>
<evidence type="ECO:0000256" key="1">
    <source>
        <dbReference type="SAM" id="MobiDB-lite"/>
    </source>
</evidence>
<keyword evidence="3" id="KW-1185">Reference proteome</keyword>
<reference evidence="2 3" key="1">
    <citation type="submission" date="2021-12" db="EMBL/GenBank/DDBJ databases">
        <title>High titer production of polyol ester of fatty acids by Rhodotorula paludigena BS15 towards product separation-free biomass refinery.</title>
        <authorList>
            <person name="Mano J."/>
            <person name="Ono H."/>
            <person name="Tanaka T."/>
            <person name="Naito K."/>
            <person name="Sushida H."/>
            <person name="Ike M."/>
            <person name="Tokuyasu K."/>
            <person name="Kitaoka M."/>
        </authorList>
    </citation>
    <scope>NUCLEOTIDE SEQUENCE [LARGE SCALE GENOMIC DNA]</scope>
    <source>
        <strain evidence="2 3">BS15</strain>
    </source>
</reference>
<gene>
    <name evidence="2" type="ORF">Rhopal_007632-T1</name>
</gene>
<organism evidence="2 3">
    <name type="scientific">Rhodotorula paludigena</name>
    <dbReference type="NCBI Taxonomy" id="86838"/>
    <lineage>
        <taxon>Eukaryota</taxon>
        <taxon>Fungi</taxon>
        <taxon>Dikarya</taxon>
        <taxon>Basidiomycota</taxon>
        <taxon>Pucciniomycotina</taxon>
        <taxon>Microbotryomycetes</taxon>
        <taxon>Sporidiobolales</taxon>
        <taxon>Sporidiobolaceae</taxon>
        <taxon>Rhodotorula</taxon>
    </lineage>
</organism>